<feature type="signal peptide" evidence="4">
    <location>
        <begin position="1"/>
        <end position="25"/>
    </location>
</feature>
<reference evidence="5" key="1">
    <citation type="submission" date="2022-06" db="EMBL/GenBank/DDBJ databases">
        <authorList>
            <person name="Berger JAMES D."/>
            <person name="Berger JAMES D."/>
        </authorList>
    </citation>
    <scope>NUCLEOTIDE SEQUENCE [LARGE SCALE GENOMIC DNA]</scope>
</reference>
<evidence type="ECO:0000313" key="5">
    <source>
        <dbReference type="Proteomes" id="UP000050795"/>
    </source>
</evidence>
<accession>A0AA85IWY0</accession>
<protein>
    <recommendedName>
        <fullName evidence="7">Protein quiver</fullName>
    </recommendedName>
</protein>
<evidence type="ECO:0000313" key="6">
    <source>
        <dbReference type="WBParaSite" id="TREG1_117550.2"/>
    </source>
</evidence>
<dbReference type="PANTHER" id="PTHR33562">
    <property type="entry name" value="ATILLA, ISOFORM B-RELATED-RELATED"/>
    <property type="match status" value="1"/>
</dbReference>
<dbReference type="Pfam" id="PF17064">
    <property type="entry name" value="QVR"/>
    <property type="match status" value="1"/>
</dbReference>
<name>A0AA85IWY0_TRIRE</name>
<keyword evidence="3" id="KW-1133">Transmembrane helix</keyword>
<sequence length="179" mass="20726">MRKMNFIHGWWMYILLILCASFVQSSRPLTPYQRSFTPVKNISCSQCEMKLEADGKKSFVETDMYRRRCADEPEIFFKPCPINDKNKPRGCGKLTTYVKEPVSKGRTREVTLMRRFCATEGAEPEEVKCVNRHSEGGFSEICICGSDNCNSAPQLSMKSTSFTYFFLFTFPYIYYLLSN</sequence>
<proteinExistence type="predicted"/>
<keyword evidence="5" id="KW-1185">Reference proteome</keyword>
<dbReference type="GO" id="GO:0032222">
    <property type="term" value="P:regulation of synaptic transmission, cholinergic"/>
    <property type="evidence" value="ECO:0007669"/>
    <property type="project" value="InterPro"/>
</dbReference>
<organism evidence="5 6">
    <name type="scientific">Trichobilharzia regenti</name>
    <name type="common">Nasal bird schistosome</name>
    <dbReference type="NCBI Taxonomy" id="157069"/>
    <lineage>
        <taxon>Eukaryota</taxon>
        <taxon>Metazoa</taxon>
        <taxon>Spiralia</taxon>
        <taxon>Lophotrochozoa</taxon>
        <taxon>Platyhelminthes</taxon>
        <taxon>Trematoda</taxon>
        <taxon>Digenea</taxon>
        <taxon>Strigeidida</taxon>
        <taxon>Schistosomatoidea</taxon>
        <taxon>Schistosomatidae</taxon>
        <taxon>Trichobilharzia</taxon>
    </lineage>
</organism>
<keyword evidence="1 4" id="KW-0732">Signal</keyword>
<dbReference type="InterPro" id="IPR050975">
    <property type="entry name" value="Sleep_regulator"/>
</dbReference>
<dbReference type="AlphaFoldDB" id="A0AA85IWY0"/>
<evidence type="ECO:0000256" key="4">
    <source>
        <dbReference type="SAM" id="SignalP"/>
    </source>
</evidence>
<evidence type="ECO:0000256" key="2">
    <source>
        <dbReference type="ARBA" id="ARBA00023180"/>
    </source>
</evidence>
<dbReference type="Proteomes" id="UP000050795">
    <property type="component" value="Unassembled WGS sequence"/>
</dbReference>
<feature type="transmembrane region" description="Helical" evidence="3">
    <location>
        <begin position="161"/>
        <end position="177"/>
    </location>
</feature>
<evidence type="ECO:0000256" key="3">
    <source>
        <dbReference type="SAM" id="Phobius"/>
    </source>
</evidence>
<evidence type="ECO:0000256" key="1">
    <source>
        <dbReference type="ARBA" id="ARBA00022729"/>
    </source>
</evidence>
<dbReference type="WBParaSite" id="TREG1_117550.2">
    <property type="protein sequence ID" value="TREG1_117550.2"/>
    <property type="gene ID" value="TREG1_117550"/>
</dbReference>
<evidence type="ECO:0008006" key="7">
    <source>
        <dbReference type="Google" id="ProtNLM"/>
    </source>
</evidence>
<dbReference type="InterPro" id="IPR031424">
    <property type="entry name" value="QVR-like"/>
</dbReference>
<keyword evidence="3" id="KW-0472">Membrane</keyword>
<keyword evidence="2" id="KW-0325">Glycoprotein</keyword>
<keyword evidence="3" id="KW-0812">Transmembrane</keyword>
<dbReference type="GO" id="GO:0030431">
    <property type="term" value="P:sleep"/>
    <property type="evidence" value="ECO:0007669"/>
    <property type="project" value="InterPro"/>
</dbReference>
<feature type="chain" id="PRO_5041706050" description="Protein quiver" evidence="4">
    <location>
        <begin position="26"/>
        <end position="179"/>
    </location>
</feature>
<reference evidence="6" key="2">
    <citation type="submission" date="2023-11" db="UniProtKB">
        <authorList>
            <consortium name="WormBaseParasite"/>
        </authorList>
    </citation>
    <scope>IDENTIFICATION</scope>
</reference>